<gene>
    <name evidence="1" type="ORF">V6N12_051019</name>
</gene>
<organism evidence="1 2">
    <name type="scientific">Hibiscus sabdariffa</name>
    <name type="common">roselle</name>
    <dbReference type="NCBI Taxonomy" id="183260"/>
    <lineage>
        <taxon>Eukaryota</taxon>
        <taxon>Viridiplantae</taxon>
        <taxon>Streptophyta</taxon>
        <taxon>Embryophyta</taxon>
        <taxon>Tracheophyta</taxon>
        <taxon>Spermatophyta</taxon>
        <taxon>Magnoliopsida</taxon>
        <taxon>eudicotyledons</taxon>
        <taxon>Gunneridae</taxon>
        <taxon>Pentapetalae</taxon>
        <taxon>rosids</taxon>
        <taxon>malvids</taxon>
        <taxon>Malvales</taxon>
        <taxon>Malvaceae</taxon>
        <taxon>Malvoideae</taxon>
        <taxon>Hibiscus</taxon>
    </lineage>
</organism>
<evidence type="ECO:0000313" key="2">
    <source>
        <dbReference type="Proteomes" id="UP001472677"/>
    </source>
</evidence>
<accession>A0ABR2GE18</accession>
<reference evidence="1 2" key="1">
    <citation type="journal article" date="2024" name="G3 (Bethesda)">
        <title>Genome assembly of Hibiscus sabdariffa L. provides insights into metabolisms of medicinal natural products.</title>
        <authorList>
            <person name="Kim T."/>
        </authorList>
    </citation>
    <scope>NUCLEOTIDE SEQUENCE [LARGE SCALE GENOMIC DNA]</scope>
    <source>
        <strain evidence="1">TK-2024</strain>
        <tissue evidence="1">Old leaves</tissue>
    </source>
</reference>
<sequence>MKCFEVRWADVVASGLEEVARVEAELGLTSDQVNEGYNLDMGLETSKIRPSIDNWADEKLSPLSLEVNMFDVFCYLVCVWFRIGAQDYNGYDIGS</sequence>
<dbReference type="EMBL" id="JBBPBM010000001">
    <property type="protein sequence ID" value="KAK8601177.1"/>
    <property type="molecule type" value="Genomic_DNA"/>
</dbReference>
<name>A0ABR2GE18_9ROSI</name>
<comment type="caution">
    <text evidence="1">The sequence shown here is derived from an EMBL/GenBank/DDBJ whole genome shotgun (WGS) entry which is preliminary data.</text>
</comment>
<evidence type="ECO:0000313" key="1">
    <source>
        <dbReference type="EMBL" id="KAK8601177.1"/>
    </source>
</evidence>
<dbReference type="Proteomes" id="UP001472677">
    <property type="component" value="Unassembled WGS sequence"/>
</dbReference>
<protein>
    <submittedName>
        <fullName evidence="1">Uncharacterized protein</fullName>
    </submittedName>
</protein>
<keyword evidence="2" id="KW-1185">Reference proteome</keyword>
<proteinExistence type="predicted"/>